<name>A0ACB9R522_9MYRT</name>
<accession>A0ACB9R522</accession>
<reference evidence="2" key="1">
    <citation type="journal article" date="2023" name="Front. Plant Sci.">
        <title>Chromosomal-level genome assembly of Melastoma candidum provides insights into trichome evolution.</title>
        <authorList>
            <person name="Zhong Y."/>
            <person name="Wu W."/>
            <person name="Sun C."/>
            <person name="Zou P."/>
            <person name="Liu Y."/>
            <person name="Dai S."/>
            <person name="Zhou R."/>
        </authorList>
    </citation>
    <scope>NUCLEOTIDE SEQUENCE [LARGE SCALE GENOMIC DNA]</scope>
</reference>
<gene>
    <name evidence="1" type="ORF">MLD38_012211</name>
</gene>
<evidence type="ECO:0000313" key="1">
    <source>
        <dbReference type="EMBL" id="KAI4374191.1"/>
    </source>
</evidence>
<protein>
    <submittedName>
        <fullName evidence="1">Uncharacterized protein</fullName>
    </submittedName>
</protein>
<sequence>MEAVAHHGQSGVECFVLDIIKQMKISRWCSVHKPSYIFLGILEDNESPDQIKMLQLSERECKNIESEMEWKGSDQVDLEQTWTELNSRLQRRLKTKKWELED</sequence>
<organism evidence="1 2">
    <name type="scientific">Melastoma candidum</name>
    <dbReference type="NCBI Taxonomy" id="119954"/>
    <lineage>
        <taxon>Eukaryota</taxon>
        <taxon>Viridiplantae</taxon>
        <taxon>Streptophyta</taxon>
        <taxon>Embryophyta</taxon>
        <taxon>Tracheophyta</taxon>
        <taxon>Spermatophyta</taxon>
        <taxon>Magnoliopsida</taxon>
        <taxon>eudicotyledons</taxon>
        <taxon>Gunneridae</taxon>
        <taxon>Pentapetalae</taxon>
        <taxon>rosids</taxon>
        <taxon>malvids</taxon>
        <taxon>Myrtales</taxon>
        <taxon>Melastomataceae</taxon>
        <taxon>Melastomatoideae</taxon>
        <taxon>Melastomateae</taxon>
        <taxon>Melastoma</taxon>
    </lineage>
</organism>
<dbReference type="EMBL" id="CM042883">
    <property type="protein sequence ID" value="KAI4374191.1"/>
    <property type="molecule type" value="Genomic_DNA"/>
</dbReference>
<keyword evidence="2" id="KW-1185">Reference proteome</keyword>
<comment type="caution">
    <text evidence="1">The sequence shown here is derived from an EMBL/GenBank/DDBJ whole genome shotgun (WGS) entry which is preliminary data.</text>
</comment>
<proteinExistence type="predicted"/>
<dbReference type="Proteomes" id="UP001057402">
    <property type="component" value="Chromosome 4"/>
</dbReference>
<evidence type="ECO:0000313" key="2">
    <source>
        <dbReference type="Proteomes" id="UP001057402"/>
    </source>
</evidence>